<feature type="domain" description="C2H2-type" evidence="8">
    <location>
        <begin position="606"/>
        <end position="633"/>
    </location>
</feature>
<dbReference type="GO" id="GO:0005634">
    <property type="term" value="C:nucleus"/>
    <property type="evidence" value="ECO:0007669"/>
    <property type="project" value="UniProtKB-SubCell"/>
</dbReference>
<dbReference type="PANTHER" id="PTHR24376">
    <property type="entry name" value="ZINC FINGER PROTEIN"/>
    <property type="match status" value="1"/>
</dbReference>
<evidence type="ECO:0000256" key="3">
    <source>
        <dbReference type="ARBA" id="ARBA00022737"/>
    </source>
</evidence>
<dbReference type="SMART" id="SM00355">
    <property type="entry name" value="ZnF_C2H2"/>
    <property type="match status" value="17"/>
</dbReference>
<evidence type="ECO:0000256" key="4">
    <source>
        <dbReference type="ARBA" id="ARBA00022771"/>
    </source>
</evidence>
<evidence type="ECO:0000313" key="9">
    <source>
        <dbReference type="EMBL" id="ERL90354.1"/>
    </source>
</evidence>
<dbReference type="InterPro" id="IPR013087">
    <property type="entry name" value="Znf_C2H2_type"/>
</dbReference>
<feature type="domain" description="C2H2-type" evidence="8">
    <location>
        <begin position="244"/>
        <end position="271"/>
    </location>
</feature>
<dbReference type="FunFam" id="3.30.160.60:FF:001049">
    <property type="entry name" value="zinc finger protein 319"/>
    <property type="match status" value="1"/>
</dbReference>
<feature type="domain" description="C2H2-type" evidence="8">
    <location>
        <begin position="513"/>
        <end position="540"/>
    </location>
</feature>
<feature type="domain" description="C2H2-type" evidence="8">
    <location>
        <begin position="151"/>
        <end position="178"/>
    </location>
</feature>
<feature type="domain" description="C2H2-type" evidence="8">
    <location>
        <begin position="575"/>
        <end position="598"/>
    </location>
</feature>
<feature type="domain" description="C2H2-type" evidence="8">
    <location>
        <begin position="213"/>
        <end position="241"/>
    </location>
</feature>
<proteinExistence type="predicted"/>
<dbReference type="Proteomes" id="UP000030742">
    <property type="component" value="Unassembled WGS sequence"/>
</dbReference>
<evidence type="ECO:0000256" key="6">
    <source>
        <dbReference type="ARBA" id="ARBA00023242"/>
    </source>
</evidence>
<keyword evidence="6" id="KW-0539">Nucleus</keyword>
<accession>U4U8Y7</accession>
<name>U4U8Y7_DENPD</name>
<reference evidence="9 10" key="1">
    <citation type="journal article" date="2013" name="Genome Biol.">
        <title>Draft genome of the mountain pine beetle, Dendroctonus ponderosae Hopkins, a major forest pest.</title>
        <authorList>
            <person name="Keeling C.I."/>
            <person name="Yuen M.M."/>
            <person name="Liao N.Y."/>
            <person name="Docking T.R."/>
            <person name="Chan S.K."/>
            <person name="Taylor G.A."/>
            <person name="Palmquist D.L."/>
            <person name="Jackman S.D."/>
            <person name="Nguyen A."/>
            <person name="Li M."/>
            <person name="Henderson H."/>
            <person name="Janes J.K."/>
            <person name="Zhao Y."/>
            <person name="Pandoh P."/>
            <person name="Moore R."/>
            <person name="Sperling F.A."/>
            <person name="Huber D.P."/>
            <person name="Birol I."/>
            <person name="Jones S.J."/>
            <person name="Bohlmann J."/>
        </authorList>
    </citation>
    <scope>NUCLEOTIDE SEQUENCE</scope>
</reference>
<feature type="domain" description="C2H2-type" evidence="8">
    <location>
        <begin position="634"/>
        <end position="659"/>
    </location>
</feature>
<dbReference type="OrthoDB" id="6077919at2759"/>
<evidence type="ECO:0000256" key="2">
    <source>
        <dbReference type="ARBA" id="ARBA00022723"/>
    </source>
</evidence>
<dbReference type="GO" id="GO:0000978">
    <property type="term" value="F:RNA polymerase II cis-regulatory region sequence-specific DNA binding"/>
    <property type="evidence" value="ECO:0007669"/>
    <property type="project" value="TreeGrafter"/>
</dbReference>
<evidence type="ECO:0000259" key="8">
    <source>
        <dbReference type="PROSITE" id="PS50157"/>
    </source>
</evidence>
<dbReference type="GO" id="GO:0001228">
    <property type="term" value="F:DNA-binding transcription activator activity, RNA polymerase II-specific"/>
    <property type="evidence" value="ECO:0007669"/>
    <property type="project" value="TreeGrafter"/>
</dbReference>
<dbReference type="Pfam" id="PF00096">
    <property type="entry name" value="zf-C2H2"/>
    <property type="match status" value="6"/>
</dbReference>
<dbReference type="AlphaFoldDB" id="U4U8Y7"/>
<dbReference type="InterPro" id="IPR036236">
    <property type="entry name" value="Znf_C2H2_sf"/>
</dbReference>
<evidence type="ECO:0000313" key="10">
    <source>
        <dbReference type="Proteomes" id="UP000030742"/>
    </source>
</evidence>
<evidence type="ECO:0000256" key="5">
    <source>
        <dbReference type="ARBA" id="ARBA00022833"/>
    </source>
</evidence>
<comment type="subcellular location">
    <subcellularLocation>
        <location evidence="1">Nucleus</location>
    </subcellularLocation>
</comment>
<keyword evidence="2" id="KW-0479">Metal-binding</keyword>
<feature type="domain" description="C2H2-type" evidence="8">
    <location>
        <begin position="459"/>
        <end position="486"/>
    </location>
</feature>
<feature type="domain" description="C2H2-type" evidence="8">
    <location>
        <begin position="272"/>
        <end position="299"/>
    </location>
</feature>
<feature type="domain" description="C2H2-type" evidence="8">
    <location>
        <begin position="65"/>
        <end position="93"/>
    </location>
</feature>
<dbReference type="PROSITE" id="PS00028">
    <property type="entry name" value="ZINC_FINGER_C2H2_1"/>
    <property type="match status" value="14"/>
</dbReference>
<organism evidence="9 10">
    <name type="scientific">Dendroctonus ponderosae</name>
    <name type="common">Mountain pine beetle</name>
    <dbReference type="NCBI Taxonomy" id="77166"/>
    <lineage>
        <taxon>Eukaryota</taxon>
        <taxon>Metazoa</taxon>
        <taxon>Ecdysozoa</taxon>
        <taxon>Arthropoda</taxon>
        <taxon>Hexapoda</taxon>
        <taxon>Insecta</taxon>
        <taxon>Pterygota</taxon>
        <taxon>Neoptera</taxon>
        <taxon>Endopterygota</taxon>
        <taxon>Coleoptera</taxon>
        <taxon>Polyphaga</taxon>
        <taxon>Cucujiformia</taxon>
        <taxon>Curculionidae</taxon>
        <taxon>Scolytinae</taxon>
        <taxon>Dendroctonus</taxon>
    </lineage>
</organism>
<evidence type="ECO:0000256" key="1">
    <source>
        <dbReference type="ARBA" id="ARBA00004123"/>
    </source>
</evidence>
<dbReference type="SUPFAM" id="SSF57667">
    <property type="entry name" value="beta-beta-alpha zinc fingers"/>
    <property type="match status" value="7"/>
</dbReference>
<keyword evidence="4 7" id="KW-0863">Zinc-finger</keyword>
<dbReference type="GO" id="GO:0008270">
    <property type="term" value="F:zinc ion binding"/>
    <property type="evidence" value="ECO:0007669"/>
    <property type="project" value="UniProtKB-KW"/>
</dbReference>
<dbReference type="Gene3D" id="3.30.160.60">
    <property type="entry name" value="Classic Zinc Finger"/>
    <property type="match status" value="10"/>
</dbReference>
<feature type="domain" description="C2H2-type" evidence="8">
    <location>
        <begin position="179"/>
        <end position="207"/>
    </location>
</feature>
<gene>
    <name evidence="9" type="ORF">D910_07703</name>
</gene>
<dbReference type="PANTHER" id="PTHR24376:SF235">
    <property type="entry name" value="C2H2-TYPE DOMAIN-CONTAINING PROTEIN"/>
    <property type="match status" value="1"/>
</dbReference>
<protein>
    <recommendedName>
        <fullName evidence="8">C2H2-type domain-containing protein</fullName>
    </recommendedName>
</protein>
<dbReference type="PROSITE" id="PS50157">
    <property type="entry name" value="ZINC_FINGER_C2H2_2"/>
    <property type="match status" value="13"/>
</dbReference>
<dbReference type="EMBL" id="KB632230">
    <property type="protein sequence ID" value="ERL90354.1"/>
    <property type="molecule type" value="Genomic_DNA"/>
</dbReference>
<sequence length="659" mass="75964">MNDSKVDKLAAQIFPTEERPSYIEIINDSEDNDSQTDSAPVRRKCNVCNISFKFLGRHLETHGPYNCTDCLINFPTQEMYDDHLGDVHTTNNESVTCGDCGLNCSSLIKLAIHHYKHTEKYTCPICNFTVKGKHKHTLVNHIKRHQGHYAFSCEICGHGLISKTALISHMEIHAGIPKYECEFCHKKFTVKRYLDVHRSLNHKKELFGIEQSFQCEICGRNFSFQKSLVRHLSSIHDIGKDRTVDCPVCNKKIVNNHNLKKHMRVHTGEKLFCCDVCGKAFAERKYLQKHQGGHERANEKAKKNQETLAKKIKLENSTSFEDAEQSYLVCQISGKEECEMKVEDDDNASYFPSLKPEPQLYLVKTQSGLQVIFDNFPPKTPLLEDTRTLPDSGLKRRTPDQFSHKSPKIKSLCQICGKFFSSSSHRHHKNDFVCSICFLTVKSEKALVEHGRIHLTEHYQCDKCPSIFKTLADLSAHNFAHTGTYTCLKCGKSFKGRRTLRNHVSNEVENFKYTCVFCGKGFVKQHIFQAHIETHESVRKYQCNICQKTFKLKSYLQTHERLNHKMELLGVDVVFNCKYCSRGFTFECSLKRHLNLIHKIGTMQKMECSICSKTFTTRYSLTVHMRLHTGVKKFECSVCGEKFARKQYTDRHMARVHST</sequence>
<keyword evidence="5" id="KW-0862">Zinc</keyword>
<dbReference type="FunFam" id="3.30.160.60:FF:000303">
    <property type="entry name" value="Zinc finger protein 41"/>
    <property type="match status" value="1"/>
</dbReference>
<evidence type="ECO:0000256" key="7">
    <source>
        <dbReference type="PROSITE-ProRule" id="PRU00042"/>
    </source>
</evidence>
<keyword evidence="3" id="KW-0677">Repeat</keyword>
<feature type="domain" description="C2H2-type" evidence="8">
    <location>
        <begin position="485"/>
        <end position="503"/>
    </location>
</feature>
<feature type="domain" description="C2H2-type" evidence="8">
    <location>
        <begin position="541"/>
        <end position="569"/>
    </location>
</feature>